<protein>
    <submittedName>
        <fullName evidence="2">Lysophospholipid acyltransferase family protein</fullName>
    </submittedName>
</protein>
<keyword evidence="2" id="KW-0012">Acyltransferase</keyword>
<accession>A0ABW2PM73</accession>
<evidence type="ECO:0000259" key="1">
    <source>
        <dbReference type="SMART" id="SM00563"/>
    </source>
</evidence>
<dbReference type="SMART" id="SM00563">
    <property type="entry name" value="PlsC"/>
    <property type="match status" value="1"/>
</dbReference>
<dbReference type="RefSeq" id="WP_214789650.1">
    <property type="nucleotide sequence ID" value="NZ_JANIEL010000006.1"/>
</dbReference>
<organism evidence="2 3">
    <name type="scientific">Exiguobacterium aestuarii</name>
    <dbReference type="NCBI Taxonomy" id="273527"/>
    <lineage>
        <taxon>Bacteria</taxon>
        <taxon>Bacillati</taxon>
        <taxon>Bacillota</taxon>
        <taxon>Bacilli</taxon>
        <taxon>Bacillales</taxon>
        <taxon>Bacillales Family XII. Incertae Sedis</taxon>
        <taxon>Exiguobacterium</taxon>
    </lineage>
</organism>
<gene>
    <name evidence="2" type="ORF">ACFQO8_10175</name>
</gene>
<dbReference type="Pfam" id="PF01553">
    <property type="entry name" value="Acyltransferase"/>
    <property type="match status" value="1"/>
</dbReference>
<keyword evidence="3" id="KW-1185">Reference proteome</keyword>
<proteinExistence type="predicted"/>
<name>A0ABW2PM73_9BACL</name>
<comment type="caution">
    <text evidence="2">The sequence shown here is derived from an EMBL/GenBank/DDBJ whole genome shotgun (WGS) entry which is preliminary data.</text>
</comment>
<dbReference type="Proteomes" id="UP001596439">
    <property type="component" value="Unassembled WGS sequence"/>
</dbReference>
<reference evidence="3" key="1">
    <citation type="journal article" date="2019" name="Int. J. Syst. Evol. Microbiol.">
        <title>The Global Catalogue of Microorganisms (GCM) 10K type strain sequencing project: providing services to taxonomists for standard genome sequencing and annotation.</title>
        <authorList>
            <consortium name="The Broad Institute Genomics Platform"/>
            <consortium name="The Broad Institute Genome Sequencing Center for Infectious Disease"/>
            <person name="Wu L."/>
            <person name="Ma J."/>
        </authorList>
    </citation>
    <scope>NUCLEOTIDE SEQUENCE [LARGE SCALE GENOMIC DNA]</scope>
    <source>
        <strain evidence="3">CCUG 55590</strain>
    </source>
</reference>
<dbReference type="CDD" id="cd06551">
    <property type="entry name" value="LPLAT"/>
    <property type="match status" value="1"/>
</dbReference>
<sequence length="232" mass="27282">MIESHKKRWFNNVFSTFVRERQIRPTFHNIYIRTDDIPTPGLILSTHSAWWDGLVMYMVNEYFLRHDIHVLMDEDGLRRFPFFRHLGAFSVKKGSLSDVRASLAYANELLTSGKSVWIYPQGREVPQEQRPVEIESGATLLLNDRPIHLCAMYYAFESHAEPVVYVRFRKHNVTSSTRRGQKQEIAQALEQLYDDVRDDVITRSTAYTALFRSRRNLAEWTETLVRLGRRES</sequence>
<dbReference type="SUPFAM" id="SSF69593">
    <property type="entry name" value="Glycerol-3-phosphate (1)-acyltransferase"/>
    <property type="match status" value="1"/>
</dbReference>
<keyword evidence="2" id="KW-0808">Transferase</keyword>
<feature type="domain" description="Phospholipid/glycerol acyltransferase" evidence="1">
    <location>
        <begin position="41"/>
        <end position="155"/>
    </location>
</feature>
<evidence type="ECO:0000313" key="2">
    <source>
        <dbReference type="EMBL" id="MFC7390519.1"/>
    </source>
</evidence>
<dbReference type="GO" id="GO:0016746">
    <property type="term" value="F:acyltransferase activity"/>
    <property type="evidence" value="ECO:0007669"/>
    <property type="project" value="UniProtKB-KW"/>
</dbReference>
<evidence type="ECO:0000313" key="3">
    <source>
        <dbReference type="Proteomes" id="UP001596439"/>
    </source>
</evidence>
<dbReference type="EMBL" id="JBHTCE010000001">
    <property type="protein sequence ID" value="MFC7390519.1"/>
    <property type="molecule type" value="Genomic_DNA"/>
</dbReference>
<dbReference type="InterPro" id="IPR002123">
    <property type="entry name" value="Plipid/glycerol_acylTrfase"/>
</dbReference>